<evidence type="ECO:0000256" key="3">
    <source>
        <dbReference type="ARBA" id="ARBA00022576"/>
    </source>
</evidence>
<feature type="compositionally biased region" description="Basic and acidic residues" evidence="6">
    <location>
        <begin position="23"/>
        <end position="38"/>
    </location>
</feature>
<sequence length="499" mass="54669">MSAPLSKKWEHLASDQPEPQTEEQSKAHRLFREQDPAHQPRGSSTSNDKDSDDAPQVHGIVSPGSTGVMYVSQRAAANGWEPDHPEWANFGQGAPEVGNIPGASERPTVIDLAAMGTGINEYAPTTGVTALREAVANLYNETYRQGKESKYTKDNVCIVPGGRAGLTRVASVIGDVYVGYQIPEYTAYSEMLSSFRRLVPIPSALDAEDNYHMNITKLRSQIHEQGLSVVVASNPRNPTGRVVAGQDLQDLVKIAEEDGTTVVLDEFYSMYLYDSEARGGKPEGSSVSAAEFIEDVETTPVVIIDGLTKNWRLPGWRCCWVVGPRALVKALGQTGGSLDGGASHPLQVAAIPLLSPSLVAQDRLALQRHFKSKRDHVLQRLKDMGLEVHNKPNSTFYIWLDLSQLPAPLSSGLVFFEELLKEKVIVTPGAFFDLNPSHRRNMFASPCHHFIRLSYGPPLAELNRGLDGIQRLLEKASQAVKSGTDIFEVVGKDLKEHIE</sequence>
<gene>
    <name evidence="8" type="ORF">BCR35DRAFT_300617</name>
</gene>
<dbReference type="GO" id="GO:0008483">
    <property type="term" value="F:transaminase activity"/>
    <property type="evidence" value="ECO:0007669"/>
    <property type="project" value="UniProtKB-KW"/>
</dbReference>
<evidence type="ECO:0000259" key="7">
    <source>
        <dbReference type="Pfam" id="PF00155"/>
    </source>
</evidence>
<dbReference type="OrthoDB" id="2108at2759"/>
<reference evidence="8 9" key="1">
    <citation type="submission" date="2016-07" db="EMBL/GenBank/DDBJ databases">
        <title>Pervasive Adenine N6-methylation of Active Genes in Fungi.</title>
        <authorList>
            <consortium name="DOE Joint Genome Institute"/>
            <person name="Mondo S.J."/>
            <person name="Dannebaum R.O."/>
            <person name="Kuo R.C."/>
            <person name="Labutti K."/>
            <person name="Haridas S."/>
            <person name="Kuo A."/>
            <person name="Salamov A."/>
            <person name="Ahrendt S.R."/>
            <person name="Lipzen A."/>
            <person name="Sullivan W."/>
            <person name="Andreopoulos W.B."/>
            <person name="Clum A."/>
            <person name="Lindquist E."/>
            <person name="Daum C."/>
            <person name="Ramamoorthy G.K."/>
            <person name="Gryganskyi A."/>
            <person name="Culley D."/>
            <person name="Magnuson J.K."/>
            <person name="James T.Y."/>
            <person name="O'Malley M.A."/>
            <person name="Stajich J.E."/>
            <person name="Spatafora J.W."/>
            <person name="Visel A."/>
            <person name="Grigoriev I.V."/>
        </authorList>
    </citation>
    <scope>NUCLEOTIDE SEQUENCE [LARGE SCALE GENOMIC DNA]</scope>
    <source>
        <strain evidence="8 9">62-1032</strain>
    </source>
</reference>
<feature type="region of interest" description="Disordered" evidence="6">
    <location>
        <begin position="1"/>
        <end position="65"/>
    </location>
</feature>
<dbReference type="InterPro" id="IPR050596">
    <property type="entry name" value="AspAT/PAT-like"/>
</dbReference>
<dbReference type="InParanoid" id="A0A1Y2G0N4"/>
<dbReference type="SUPFAM" id="SSF53383">
    <property type="entry name" value="PLP-dependent transferases"/>
    <property type="match status" value="1"/>
</dbReference>
<evidence type="ECO:0000256" key="5">
    <source>
        <dbReference type="ARBA" id="ARBA00022898"/>
    </source>
</evidence>
<proteinExistence type="inferred from homology"/>
<evidence type="ECO:0000256" key="6">
    <source>
        <dbReference type="SAM" id="MobiDB-lite"/>
    </source>
</evidence>
<evidence type="ECO:0000313" key="8">
    <source>
        <dbReference type="EMBL" id="ORY89432.1"/>
    </source>
</evidence>
<dbReference type="AlphaFoldDB" id="A0A1Y2G0N4"/>
<dbReference type="Pfam" id="PF00155">
    <property type="entry name" value="Aminotran_1_2"/>
    <property type="match status" value="1"/>
</dbReference>
<evidence type="ECO:0000256" key="4">
    <source>
        <dbReference type="ARBA" id="ARBA00022679"/>
    </source>
</evidence>
<dbReference type="Gene3D" id="3.40.640.10">
    <property type="entry name" value="Type I PLP-dependent aspartate aminotransferase-like (Major domain)"/>
    <property type="match status" value="1"/>
</dbReference>
<comment type="similarity">
    <text evidence="2">Belongs to the class-I pyridoxal-phosphate-dependent aminotransferase family.</text>
</comment>
<evidence type="ECO:0000256" key="2">
    <source>
        <dbReference type="ARBA" id="ARBA00007441"/>
    </source>
</evidence>
<dbReference type="GO" id="GO:0030170">
    <property type="term" value="F:pyridoxal phosphate binding"/>
    <property type="evidence" value="ECO:0007669"/>
    <property type="project" value="InterPro"/>
</dbReference>
<dbReference type="EMBL" id="MCGR01000006">
    <property type="protein sequence ID" value="ORY89432.1"/>
    <property type="molecule type" value="Genomic_DNA"/>
</dbReference>
<dbReference type="STRING" id="106004.A0A1Y2G0N4"/>
<evidence type="ECO:0000256" key="1">
    <source>
        <dbReference type="ARBA" id="ARBA00001933"/>
    </source>
</evidence>
<organism evidence="8 9">
    <name type="scientific">Leucosporidium creatinivorum</name>
    <dbReference type="NCBI Taxonomy" id="106004"/>
    <lineage>
        <taxon>Eukaryota</taxon>
        <taxon>Fungi</taxon>
        <taxon>Dikarya</taxon>
        <taxon>Basidiomycota</taxon>
        <taxon>Pucciniomycotina</taxon>
        <taxon>Microbotryomycetes</taxon>
        <taxon>Leucosporidiales</taxon>
        <taxon>Leucosporidium</taxon>
    </lineage>
</organism>
<dbReference type="InterPro" id="IPR015424">
    <property type="entry name" value="PyrdxlP-dep_Trfase"/>
</dbReference>
<keyword evidence="9" id="KW-1185">Reference proteome</keyword>
<dbReference type="PANTHER" id="PTHR46383:SF1">
    <property type="entry name" value="ASPARTATE AMINOTRANSFERASE"/>
    <property type="match status" value="1"/>
</dbReference>
<comment type="caution">
    <text evidence="8">The sequence shown here is derived from an EMBL/GenBank/DDBJ whole genome shotgun (WGS) entry which is preliminary data.</text>
</comment>
<dbReference type="GO" id="GO:0006520">
    <property type="term" value="P:amino acid metabolic process"/>
    <property type="evidence" value="ECO:0007669"/>
    <property type="project" value="InterPro"/>
</dbReference>
<dbReference type="PANTHER" id="PTHR46383">
    <property type="entry name" value="ASPARTATE AMINOTRANSFERASE"/>
    <property type="match status" value="1"/>
</dbReference>
<protein>
    <submittedName>
        <fullName evidence="8">Aminotransferase</fullName>
    </submittedName>
</protein>
<evidence type="ECO:0000313" key="9">
    <source>
        <dbReference type="Proteomes" id="UP000193467"/>
    </source>
</evidence>
<keyword evidence="5" id="KW-0663">Pyridoxal phosphate</keyword>
<name>A0A1Y2G0N4_9BASI</name>
<dbReference type="Proteomes" id="UP000193467">
    <property type="component" value="Unassembled WGS sequence"/>
</dbReference>
<keyword evidence="3 8" id="KW-0032">Aminotransferase</keyword>
<feature type="domain" description="Aminotransferase class I/classII large" evidence="7">
    <location>
        <begin position="89"/>
        <end position="445"/>
    </location>
</feature>
<dbReference type="InterPro" id="IPR004839">
    <property type="entry name" value="Aminotransferase_I/II_large"/>
</dbReference>
<accession>A0A1Y2G0N4</accession>
<comment type="cofactor">
    <cofactor evidence="1">
        <name>pyridoxal 5'-phosphate</name>
        <dbReference type="ChEBI" id="CHEBI:597326"/>
    </cofactor>
</comment>
<keyword evidence="4 8" id="KW-0808">Transferase</keyword>
<dbReference type="CDD" id="cd00609">
    <property type="entry name" value="AAT_like"/>
    <property type="match status" value="1"/>
</dbReference>
<dbReference type="InterPro" id="IPR015421">
    <property type="entry name" value="PyrdxlP-dep_Trfase_major"/>
</dbReference>